<sequence>MNQIMMMDVEQMSDCGDKGLVGLFHGYLKEGVSPFIENCLQQPLVLNIDGKMIPLVVNNGDSGGMYLSSPLIFYVDYNIDFVKTMRQKRIRYPLLVLLGGLKWLLTRFGINKVVYLNNNLLPNNPSLNLTDEQLQKVTARLTQDFPNHAICIKGIERFPTSNVLRLLARQIYIWRPEVLEEVGKKAVKIRSTLKADAKLLDQGKVTFEPFIQVDKQTAQQLRGFYRSVYVNKYSHLSADYSEKWFESLAIYCDSFKLLAVKQNGELSGFISYFETDDMIYSGLVGHDDHDGEKGIYRACIRQLVFLAQAGAKPLHLSSGVGEFKRRRGARAAMEYDHVLVEHLSPWRRLGWRLLGKLFNTLGAKVMTEMKV</sequence>
<dbReference type="EMBL" id="CP000302">
    <property type="protein sequence ID" value="ABE57005.1"/>
    <property type="molecule type" value="Genomic_DNA"/>
</dbReference>
<gene>
    <name evidence="1" type="ordered locus">Sden_3732</name>
</gene>
<keyword evidence="2" id="KW-1185">Reference proteome</keyword>
<protein>
    <recommendedName>
        <fullName evidence="3">BioF2-like acetyltransferase domain-containing protein</fullName>
    </recommendedName>
</protein>
<dbReference type="KEGG" id="sdn:Sden_3732"/>
<evidence type="ECO:0000313" key="2">
    <source>
        <dbReference type="Proteomes" id="UP000001982"/>
    </source>
</evidence>
<organism evidence="1 2">
    <name type="scientific">Shewanella denitrificans (strain OS217 / ATCC BAA-1090 / DSM 15013)</name>
    <dbReference type="NCBI Taxonomy" id="318161"/>
    <lineage>
        <taxon>Bacteria</taxon>
        <taxon>Pseudomonadati</taxon>
        <taxon>Pseudomonadota</taxon>
        <taxon>Gammaproteobacteria</taxon>
        <taxon>Alteromonadales</taxon>
        <taxon>Shewanellaceae</taxon>
        <taxon>Shewanella</taxon>
    </lineage>
</organism>
<dbReference type="SUPFAM" id="SSF55729">
    <property type="entry name" value="Acyl-CoA N-acyltransferases (Nat)"/>
    <property type="match status" value="1"/>
</dbReference>
<name>Q12HS1_SHEDO</name>
<dbReference type="AlphaFoldDB" id="Q12HS1"/>
<proteinExistence type="predicted"/>
<evidence type="ECO:0000313" key="1">
    <source>
        <dbReference type="EMBL" id="ABE57005.1"/>
    </source>
</evidence>
<reference evidence="1 2" key="1">
    <citation type="submission" date="2006-03" db="EMBL/GenBank/DDBJ databases">
        <title>Complete sequence of Shewanella denitrificans OS217.</title>
        <authorList>
            <consortium name="US DOE Joint Genome Institute"/>
            <person name="Copeland A."/>
            <person name="Lucas S."/>
            <person name="Lapidus A."/>
            <person name="Barry K."/>
            <person name="Detter J.C."/>
            <person name="Glavina del Rio T."/>
            <person name="Hammon N."/>
            <person name="Israni S."/>
            <person name="Dalin E."/>
            <person name="Tice H."/>
            <person name="Pitluck S."/>
            <person name="Brettin T."/>
            <person name="Bruce D."/>
            <person name="Han C."/>
            <person name="Tapia R."/>
            <person name="Gilna P."/>
            <person name="Kiss H."/>
            <person name="Schmutz J."/>
            <person name="Larimer F."/>
            <person name="Land M."/>
            <person name="Hauser L."/>
            <person name="Kyrpides N."/>
            <person name="Lykidis A."/>
            <person name="Richardson P."/>
        </authorList>
    </citation>
    <scope>NUCLEOTIDE SEQUENCE [LARGE SCALE GENOMIC DNA]</scope>
    <source>
        <strain evidence="2">OS217 / ATCC BAA-1090 / DSM 15013</strain>
    </source>
</reference>
<dbReference type="Proteomes" id="UP000001982">
    <property type="component" value="Chromosome"/>
</dbReference>
<accession>Q12HS1</accession>
<dbReference type="eggNOG" id="COG0189">
    <property type="taxonomic scope" value="Bacteria"/>
</dbReference>
<evidence type="ECO:0008006" key="3">
    <source>
        <dbReference type="Google" id="ProtNLM"/>
    </source>
</evidence>
<dbReference type="OrthoDB" id="9809725at2"/>
<dbReference type="HOGENOM" id="CLU_050503_0_0_6"/>
<dbReference type="STRING" id="318161.Sden_3732"/>
<dbReference type="RefSeq" id="WP_011498143.1">
    <property type="nucleotide sequence ID" value="NC_007954.1"/>
</dbReference>
<dbReference type="InterPro" id="IPR016181">
    <property type="entry name" value="Acyl_CoA_acyltransferase"/>
</dbReference>